<evidence type="ECO:0000313" key="3">
    <source>
        <dbReference type="Proteomes" id="UP000272942"/>
    </source>
</evidence>
<evidence type="ECO:0000256" key="1">
    <source>
        <dbReference type="SAM" id="MobiDB-lite"/>
    </source>
</evidence>
<evidence type="ECO:0000313" key="2">
    <source>
        <dbReference type="EMBL" id="VDP68927.1"/>
    </source>
</evidence>
<dbReference type="WBParaSite" id="ECPE_0000326401-mRNA-1">
    <property type="protein sequence ID" value="ECPE_0000326401-mRNA-1"/>
    <property type="gene ID" value="ECPE_0000326401"/>
</dbReference>
<name>A0A183A8H6_9TREM</name>
<evidence type="ECO:0000313" key="4">
    <source>
        <dbReference type="WBParaSite" id="ECPE_0000326401-mRNA-1"/>
    </source>
</evidence>
<dbReference type="AlphaFoldDB" id="A0A183A8H6"/>
<reference evidence="4" key="1">
    <citation type="submission" date="2016-06" db="UniProtKB">
        <authorList>
            <consortium name="WormBaseParasite"/>
        </authorList>
    </citation>
    <scope>IDENTIFICATION</scope>
</reference>
<feature type="region of interest" description="Disordered" evidence="1">
    <location>
        <begin position="33"/>
        <end position="164"/>
    </location>
</feature>
<organism evidence="4">
    <name type="scientific">Echinostoma caproni</name>
    <dbReference type="NCBI Taxonomy" id="27848"/>
    <lineage>
        <taxon>Eukaryota</taxon>
        <taxon>Metazoa</taxon>
        <taxon>Spiralia</taxon>
        <taxon>Lophotrochozoa</taxon>
        <taxon>Platyhelminthes</taxon>
        <taxon>Trematoda</taxon>
        <taxon>Digenea</taxon>
        <taxon>Plagiorchiida</taxon>
        <taxon>Echinostomata</taxon>
        <taxon>Echinostomatoidea</taxon>
        <taxon>Echinostomatidae</taxon>
        <taxon>Echinostoma</taxon>
    </lineage>
</organism>
<accession>A0A183A8H6</accession>
<sequence>MGAKPPEREGECIYIELFSIFFYYSRALSSKTQSTSSLHGDEYEAGRPSTSETSKAERRSLESVGQENTVVQQAQTNAVPVPSAAPAQESRDNENRAEPTNQVESSVPGCTINTTSVHEDSSSRDMTKLDPVLRDLQSASSHEKLTDSGIETAGEDRTNSTGGWQDVTEFGWTLRGQELSVVNCTVSAAQIVFPISTSRLGRLELVLES</sequence>
<protein>
    <submittedName>
        <fullName evidence="2 4">Uncharacterized protein</fullName>
    </submittedName>
</protein>
<keyword evidence="3" id="KW-1185">Reference proteome</keyword>
<reference evidence="2 3" key="2">
    <citation type="submission" date="2018-11" db="EMBL/GenBank/DDBJ databases">
        <authorList>
            <consortium name="Pathogen Informatics"/>
        </authorList>
    </citation>
    <scope>NUCLEOTIDE SEQUENCE [LARGE SCALE GENOMIC DNA]</scope>
    <source>
        <strain evidence="2 3">Egypt</strain>
    </source>
</reference>
<gene>
    <name evidence="2" type="ORF">ECPE_LOCUS3261</name>
</gene>
<feature type="compositionally biased region" description="Basic and acidic residues" evidence="1">
    <location>
        <begin position="117"/>
        <end position="133"/>
    </location>
</feature>
<dbReference type="EMBL" id="UZAN01040237">
    <property type="protein sequence ID" value="VDP68927.1"/>
    <property type="molecule type" value="Genomic_DNA"/>
</dbReference>
<feature type="compositionally biased region" description="Polar residues" evidence="1">
    <location>
        <begin position="63"/>
        <end position="78"/>
    </location>
</feature>
<proteinExistence type="predicted"/>
<dbReference type="Proteomes" id="UP000272942">
    <property type="component" value="Unassembled WGS sequence"/>
</dbReference>